<evidence type="ECO:0000256" key="3">
    <source>
        <dbReference type="ARBA" id="ARBA00022723"/>
    </source>
</evidence>
<keyword evidence="5 6" id="KW-0408">Iron</keyword>
<feature type="binding site" description="axial binding residue" evidence="6">
    <location>
        <position position="146"/>
    </location>
    <ligand>
        <name>heme c</name>
        <dbReference type="ChEBI" id="CHEBI:61717"/>
        <label>1</label>
    </ligand>
    <ligandPart>
        <name>Fe</name>
        <dbReference type="ChEBI" id="CHEBI:18248"/>
    </ligandPart>
</feature>
<comment type="cofactor">
    <cofactor evidence="6">
        <name>heme c</name>
        <dbReference type="ChEBI" id="CHEBI:61717"/>
    </cofactor>
    <text evidence="6">Binds 4 heme c groups covalently per monomer.</text>
</comment>
<keyword evidence="2 6" id="KW-0349">Heme</keyword>
<feature type="binding site" description="axial binding residue" evidence="6">
    <location>
        <position position="129"/>
    </location>
    <ligand>
        <name>heme c</name>
        <dbReference type="ChEBI" id="CHEBI:61717"/>
        <label>1</label>
    </ligand>
    <ligandPart>
        <name>Fe</name>
        <dbReference type="ChEBI" id="CHEBI:18248"/>
    </ligandPart>
</feature>
<feature type="binding site" description="axial binding residue" evidence="6">
    <location>
        <position position="149"/>
    </location>
    <ligand>
        <name>heme c</name>
        <dbReference type="ChEBI" id="CHEBI:61717"/>
        <label>1</label>
    </ligand>
    <ligandPart>
        <name>Fe</name>
        <dbReference type="ChEBI" id="CHEBI:18248"/>
    </ligandPart>
</feature>
<dbReference type="InterPro" id="IPR036280">
    <property type="entry name" value="Multihaem_cyt_sf"/>
</dbReference>
<feature type="binding site" description="axial binding residue" evidence="6">
    <location>
        <position position="72"/>
    </location>
    <ligand>
        <name>heme c</name>
        <dbReference type="ChEBI" id="CHEBI:61717"/>
        <label>1</label>
    </ligand>
    <ligandPart>
        <name>Fe</name>
        <dbReference type="ChEBI" id="CHEBI:18248"/>
    </ligandPart>
</feature>
<feature type="domain" description="Class III cytochrome C" evidence="7">
    <location>
        <begin position="52"/>
        <end position="150"/>
    </location>
</feature>
<organism evidence="8 9">
    <name type="scientific">Desulfoglaeba alkanexedens ALDC</name>
    <dbReference type="NCBI Taxonomy" id="980445"/>
    <lineage>
        <taxon>Bacteria</taxon>
        <taxon>Pseudomonadati</taxon>
        <taxon>Thermodesulfobacteriota</taxon>
        <taxon>Syntrophobacteria</taxon>
        <taxon>Syntrophobacterales</taxon>
        <taxon>Syntrophobacteraceae</taxon>
        <taxon>Desulfoglaeba</taxon>
    </lineage>
</organism>
<evidence type="ECO:0000256" key="1">
    <source>
        <dbReference type="ARBA" id="ARBA00022448"/>
    </source>
</evidence>
<keyword evidence="9" id="KW-1185">Reference proteome</keyword>
<feature type="binding site" description="axial binding residue" evidence="6">
    <location>
        <position position="61"/>
    </location>
    <ligand>
        <name>heme c</name>
        <dbReference type="ChEBI" id="CHEBI:61717"/>
        <label>1</label>
    </ligand>
    <ligandPart>
        <name>Fe</name>
        <dbReference type="ChEBI" id="CHEBI:18248"/>
    </ligandPart>
</feature>
<dbReference type="InterPro" id="IPR002322">
    <property type="entry name" value="Cyt_c_III"/>
</dbReference>
<dbReference type="PRINTS" id="PR00609">
    <property type="entry name" value="CYTOCHROMEC3"/>
</dbReference>
<dbReference type="GO" id="GO:0046872">
    <property type="term" value="F:metal ion binding"/>
    <property type="evidence" value="ECO:0007669"/>
    <property type="project" value="UniProtKB-KW"/>
</dbReference>
<feature type="binding site" description="axial binding residue" evidence="6">
    <location>
        <position position="75"/>
    </location>
    <ligand>
        <name>heme c</name>
        <dbReference type="ChEBI" id="CHEBI:61717"/>
        <label>1</label>
    </ligand>
    <ligandPart>
        <name>Fe</name>
        <dbReference type="ChEBI" id="CHEBI:18248"/>
    </ligandPart>
</feature>
<evidence type="ECO:0000313" key="9">
    <source>
        <dbReference type="Proteomes" id="UP000298602"/>
    </source>
</evidence>
<feature type="binding site" description="axial binding residue" evidence="6">
    <location>
        <position position="126"/>
    </location>
    <ligand>
        <name>heme c</name>
        <dbReference type="ChEBI" id="CHEBI:61717"/>
        <label>1</label>
    </ligand>
    <ligandPart>
        <name>Fe</name>
        <dbReference type="ChEBI" id="CHEBI:18248"/>
    </ligandPart>
</feature>
<dbReference type="Proteomes" id="UP000298602">
    <property type="component" value="Chromosome"/>
</dbReference>
<feature type="binding site" description="axial binding residue" evidence="6">
    <location>
        <position position="150"/>
    </location>
    <ligand>
        <name>heme c</name>
        <dbReference type="ChEBI" id="CHEBI:61717"/>
        <label>1</label>
    </ligand>
    <ligandPart>
        <name>Fe</name>
        <dbReference type="ChEBI" id="CHEBI:18248"/>
    </ligandPart>
</feature>
<feature type="binding site" description="axial binding residue" evidence="6">
    <location>
        <position position="97"/>
    </location>
    <ligand>
        <name>heme c</name>
        <dbReference type="ChEBI" id="CHEBI:61717"/>
        <label>1</label>
    </ligand>
    <ligandPart>
        <name>Fe</name>
        <dbReference type="ChEBI" id="CHEBI:18248"/>
    </ligandPart>
</feature>
<evidence type="ECO:0000256" key="4">
    <source>
        <dbReference type="ARBA" id="ARBA00022982"/>
    </source>
</evidence>
<dbReference type="EMBL" id="CP040098">
    <property type="protein sequence ID" value="QCQ22742.1"/>
    <property type="molecule type" value="Genomic_DNA"/>
</dbReference>
<feature type="binding site" description="covalent" evidence="6">
    <location>
        <position position="64"/>
    </location>
    <ligand>
        <name>heme c</name>
        <dbReference type="ChEBI" id="CHEBI:61717"/>
        <label>1</label>
    </ligand>
</feature>
<dbReference type="InterPro" id="IPR020942">
    <property type="entry name" value="Cyt_c_III_dom"/>
</dbReference>
<evidence type="ECO:0000256" key="2">
    <source>
        <dbReference type="ARBA" id="ARBA00022617"/>
    </source>
</evidence>
<evidence type="ECO:0000256" key="6">
    <source>
        <dbReference type="PIRSR" id="PIRSR602322-1"/>
    </source>
</evidence>
<keyword evidence="4" id="KW-0249">Electron transport</keyword>
<sequence length="154" mass="17475">MDRSEGEGMKSAKVVAAAVLTLGWIFGLLLGAGDAPAQDPSFLIESDLYREHSQPLVEFNHDAHMYDYGYDCQECHHVFRGGENVWTDGDPTDCEECHNEPTVRNEKRLPLPKQQLNLKLAYHKNCIGCHRTYNHENHVMAAPVKCQECHTQPR</sequence>
<reference evidence="8 9" key="1">
    <citation type="submission" date="2019-05" db="EMBL/GenBank/DDBJ databases">
        <title>The Complete Genome Sequence of the n-alkane-degrading Desulfoglaeba alkanexedens ALDC reveals multiple alkylsuccinate synthase gene clusters.</title>
        <authorList>
            <person name="Callaghan A.V."/>
            <person name="Davidova I.A."/>
            <person name="Duncan K.E."/>
            <person name="Morris B."/>
            <person name="McInerney M.J."/>
        </authorList>
    </citation>
    <scope>NUCLEOTIDE SEQUENCE [LARGE SCALE GENOMIC DNA]</scope>
    <source>
        <strain evidence="8 9">ALDC</strain>
    </source>
</reference>
<keyword evidence="3 6" id="KW-0479">Metal-binding</keyword>
<dbReference type="GO" id="GO:0020037">
    <property type="term" value="F:heme binding"/>
    <property type="evidence" value="ECO:0007669"/>
    <property type="project" value="InterPro"/>
</dbReference>
<dbReference type="Gene3D" id="3.90.10.10">
    <property type="entry name" value="Cytochrome C3"/>
    <property type="match status" value="1"/>
</dbReference>
<name>A0A4P8L804_9BACT</name>
<reference evidence="8 9" key="2">
    <citation type="submission" date="2019-05" db="EMBL/GenBank/DDBJ databases">
        <authorList>
            <person name="Suflita J.M."/>
            <person name="Marks C.R."/>
        </authorList>
    </citation>
    <scope>NUCLEOTIDE SEQUENCE [LARGE SCALE GENOMIC DNA]</scope>
    <source>
        <strain evidence="8 9">ALDC</strain>
    </source>
</reference>
<dbReference type="KEGG" id="dax:FDQ92_11495"/>
<dbReference type="CDD" id="cd08168">
    <property type="entry name" value="Cytochrom_C3"/>
    <property type="match status" value="1"/>
</dbReference>
<keyword evidence="1" id="KW-0813">Transport</keyword>
<feature type="binding site" description="axial binding residue" evidence="6">
    <location>
        <position position="98"/>
    </location>
    <ligand>
        <name>heme c</name>
        <dbReference type="ChEBI" id="CHEBI:61717"/>
        <label>1</label>
    </ligand>
    <ligandPart>
        <name>Fe</name>
        <dbReference type="ChEBI" id="CHEBI:18248"/>
    </ligandPart>
</feature>
<dbReference type="SUPFAM" id="SSF48695">
    <property type="entry name" value="Multiheme cytochromes"/>
    <property type="match status" value="1"/>
</dbReference>
<evidence type="ECO:0000313" key="8">
    <source>
        <dbReference type="EMBL" id="QCQ22742.1"/>
    </source>
</evidence>
<dbReference type="Pfam" id="PF02085">
    <property type="entry name" value="Cytochrom_CIII"/>
    <property type="match status" value="1"/>
</dbReference>
<evidence type="ECO:0000256" key="5">
    <source>
        <dbReference type="ARBA" id="ARBA00023004"/>
    </source>
</evidence>
<gene>
    <name evidence="8" type="ORF">FDQ92_11495</name>
</gene>
<accession>A0A4P8L804</accession>
<dbReference type="GO" id="GO:0009055">
    <property type="term" value="F:electron transfer activity"/>
    <property type="evidence" value="ECO:0007669"/>
    <property type="project" value="InterPro"/>
</dbReference>
<proteinExistence type="predicted"/>
<feature type="binding site" description="axial binding residue" evidence="6">
    <location>
        <position position="76"/>
    </location>
    <ligand>
        <name>heme c</name>
        <dbReference type="ChEBI" id="CHEBI:61717"/>
        <label>1</label>
    </ligand>
    <ligandPart>
        <name>Fe</name>
        <dbReference type="ChEBI" id="CHEBI:18248"/>
    </ligandPart>
</feature>
<dbReference type="AlphaFoldDB" id="A0A4P8L804"/>
<feature type="binding site" description="axial binding residue" evidence="6">
    <location>
        <position position="130"/>
    </location>
    <ligand>
        <name>heme c</name>
        <dbReference type="ChEBI" id="CHEBI:61717"/>
        <label>1</label>
    </ligand>
    <ligandPart>
        <name>Fe</name>
        <dbReference type="ChEBI" id="CHEBI:18248"/>
    </ligandPart>
</feature>
<feature type="binding site" description="axial binding residue" evidence="6">
    <location>
        <position position="77"/>
    </location>
    <ligand>
        <name>heme c</name>
        <dbReference type="ChEBI" id="CHEBI:61717"/>
        <label>1</label>
    </ligand>
    <ligandPart>
        <name>Fe</name>
        <dbReference type="ChEBI" id="CHEBI:18248"/>
    </ligandPart>
</feature>
<dbReference type="OrthoDB" id="9796996at2"/>
<evidence type="ECO:0000259" key="7">
    <source>
        <dbReference type="Pfam" id="PF02085"/>
    </source>
</evidence>
<protein>
    <recommendedName>
        <fullName evidence="7">Class III cytochrome C domain-containing protein</fullName>
    </recommendedName>
</protein>